<feature type="transmembrane region" description="Helical" evidence="1">
    <location>
        <begin position="155"/>
        <end position="173"/>
    </location>
</feature>
<proteinExistence type="predicted"/>
<sequence length="285" mass="33203">MGHRWFMYYSDSKTYSCCIWTLIILYSLNGIFACIQLLKPLHSMYKKHIILILFLVILACLARIATLILVKNAHLYELYLLLCSHCILYQGILWTVSSIIFDISVSLHCKLTKLLQIKLKNYSKYIAFFMLILYACLMIFFSITTDNKSLLIVDFLFWGISLCVFSAVSYYLYFRVKPIYVYGLSNDAMKAIKFLFFMLFSFVILGFAVNDTLQAIAIDLKDDDLKSIMLFLQFFLCDITPYSVFLIVFSLKREKESQSFLLLEESDMVELDKKSSNLINESTNK</sequence>
<feature type="transmembrane region" description="Helical" evidence="1">
    <location>
        <begin position="122"/>
        <end position="143"/>
    </location>
</feature>
<keyword evidence="1" id="KW-1133">Transmembrane helix</keyword>
<evidence type="ECO:0000313" key="2">
    <source>
        <dbReference type="EMBL" id="OMJ70189.1"/>
    </source>
</evidence>
<protein>
    <submittedName>
        <fullName evidence="2">Uncharacterized protein</fullName>
    </submittedName>
</protein>
<evidence type="ECO:0000256" key="1">
    <source>
        <dbReference type="SAM" id="Phobius"/>
    </source>
</evidence>
<keyword evidence="1" id="KW-0812">Transmembrane</keyword>
<reference evidence="2 3" key="1">
    <citation type="submission" date="2016-11" db="EMBL/GenBank/DDBJ databases">
        <title>The macronuclear genome of Stentor coeruleus: a giant cell with tiny introns.</title>
        <authorList>
            <person name="Slabodnick M."/>
            <person name="Ruby J.G."/>
            <person name="Reiff S.B."/>
            <person name="Swart E.C."/>
            <person name="Gosai S."/>
            <person name="Prabakaran S."/>
            <person name="Witkowska E."/>
            <person name="Larue G.E."/>
            <person name="Fisher S."/>
            <person name="Freeman R.M."/>
            <person name="Gunawardena J."/>
            <person name="Chu W."/>
            <person name="Stover N.A."/>
            <person name="Gregory B.D."/>
            <person name="Nowacki M."/>
            <person name="Derisi J."/>
            <person name="Roy S.W."/>
            <person name="Marshall W.F."/>
            <person name="Sood P."/>
        </authorList>
    </citation>
    <scope>NUCLEOTIDE SEQUENCE [LARGE SCALE GENOMIC DNA]</scope>
    <source>
        <strain evidence="2">WM001</strain>
    </source>
</reference>
<comment type="caution">
    <text evidence="2">The sequence shown here is derived from an EMBL/GenBank/DDBJ whole genome shotgun (WGS) entry which is preliminary data.</text>
</comment>
<organism evidence="2 3">
    <name type="scientific">Stentor coeruleus</name>
    <dbReference type="NCBI Taxonomy" id="5963"/>
    <lineage>
        <taxon>Eukaryota</taxon>
        <taxon>Sar</taxon>
        <taxon>Alveolata</taxon>
        <taxon>Ciliophora</taxon>
        <taxon>Postciliodesmatophora</taxon>
        <taxon>Heterotrichea</taxon>
        <taxon>Heterotrichida</taxon>
        <taxon>Stentoridae</taxon>
        <taxon>Stentor</taxon>
    </lineage>
</organism>
<accession>A0A1R2B0A0</accession>
<feature type="transmembrane region" description="Helical" evidence="1">
    <location>
        <begin position="50"/>
        <end position="70"/>
    </location>
</feature>
<feature type="transmembrane region" description="Helical" evidence="1">
    <location>
        <begin position="230"/>
        <end position="251"/>
    </location>
</feature>
<feature type="transmembrane region" description="Helical" evidence="1">
    <location>
        <begin position="194"/>
        <end position="218"/>
    </location>
</feature>
<keyword evidence="1" id="KW-0472">Membrane</keyword>
<dbReference type="Proteomes" id="UP000187209">
    <property type="component" value="Unassembled WGS sequence"/>
</dbReference>
<feature type="transmembrane region" description="Helical" evidence="1">
    <location>
        <begin position="20"/>
        <end position="38"/>
    </location>
</feature>
<dbReference type="EMBL" id="MPUH01001115">
    <property type="protein sequence ID" value="OMJ70189.1"/>
    <property type="molecule type" value="Genomic_DNA"/>
</dbReference>
<gene>
    <name evidence="2" type="ORF">SteCoe_31898</name>
</gene>
<keyword evidence="3" id="KW-1185">Reference proteome</keyword>
<dbReference type="AlphaFoldDB" id="A0A1R2B0A0"/>
<evidence type="ECO:0000313" key="3">
    <source>
        <dbReference type="Proteomes" id="UP000187209"/>
    </source>
</evidence>
<name>A0A1R2B0A0_9CILI</name>
<dbReference type="PROSITE" id="PS51257">
    <property type="entry name" value="PROKAR_LIPOPROTEIN"/>
    <property type="match status" value="1"/>
</dbReference>